<dbReference type="PROSITE" id="PS50112">
    <property type="entry name" value="PAS"/>
    <property type="match status" value="1"/>
</dbReference>
<feature type="domain" description="EAL" evidence="4">
    <location>
        <begin position="484"/>
        <end position="735"/>
    </location>
</feature>
<evidence type="ECO:0000313" key="7">
    <source>
        <dbReference type="Proteomes" id="UP000529637"/>
    </source>
</evidence>
<dbReference type="Pfam" id="PF00990">
    <property type="entry name" value="GGDEF"/>
    <property type="match status" value="1"/>
</dbReference>
<evidence type="ECO:0000259" key="5">
    <source>
        <dbReference type="PROSITE" id="PS50887"/>
    </source>
</evidence>
<dbReference type="SUPFAM" id="SSF55073">
    <property type="entry name" value="Nucleotide cyclase"/>
    <property type="match status" value="1"/>
</dbReference>
<dbReference type="PROSITE" id="PS50883">
    <property type="entry name" value="EAL"/>
    <property type="match status" value="1"/>
</dbReference>
<dbReference type="InterPro" id="IPR013655">
    <property type="entry name" value="PAS_fold_3"/>
</dbReference>
<dbReference type="GO" id="GO:0071732">
    <property type="term" value="P:cellular response to nitric oxide"/>
    <property type="evidence" value="ECO:0007669"/>
    <property type="project" value="UniProtKB-ARBA"/>
</dbReference>
<gene>
    <name evidence="6" type="ORF">HQN59_12370</name>
</gene>
<dbReference type="CDD" id="cd01948">
    <property type="entry name" value="EAL"/>
    <property type="match status" value="1"/>
</dbReference>
<dbReference type="InterPro" id="IPR013656">
    <property type="entry name" value="PAS_4"/>
</dbReference>
<feature type="domain" description="PAS" evidence="2">
    <location>
        <begin position="50"/>
        <end position="121"/>
    </location>
</feature>
<evidence type="ECO:0000256" key="1">
    <source>
        <dbReference type="ARBA" id="ARBA00051114"/>
    </source>
</evidence>
<dbReference type="SUPFAM" id="SSF55785">
    <property type="entry name" value="PYP-like sensor domain (PAS domain)"/>
    <property type="match status" value="2"/>
</dbReference>
<dbReference type="NCBIfam" id="TIGR00229">
    <property type="entry name" value="sensory_box"/>
    <property type="match status" value="2"/>
</dbReference>
<dbReference type="GO" id="GO:0071111">
    <property type="term" value="F:cyclic-guanylate-specific phosphodiesterase activity"/>
    <property type="evidence" value="ECO:0007669"/>
    <property type="project" value="UniProtKB-EC"/>
</dbReference>
<dbReference type="RefSeq" id="WP_176069404.1">
    <property type="nucleotide sequence ID" value="NZ_JABWMJ010000005.1"/>
</dbReference>
<evidence type="ECO:0000259" key="3">
    <source>
        <dbReference type="PROSITE" id="PS50113"/>
    </source>
</evidence>
<comment type="caution">
    <text evidence="6">The sequence shown here is derived from an EMBL/GenBank/DDBJ whole genome shotgun (WGS) entry which is preliminary data.</text>
</comment>
<evidence type="ECO:0000259" key="4">
    <source>
        <dbReference type="PROSITE" id="PS50883"/>
    </source>
</evidence>
<dbReference type="InterPro" id="IPR035919">
    <property type="entry name" value="EAL_sf"/>
</dbReference>
<dbReference type="Pfam" id="PF08447">
    <property type="entry name" value="PAS_3"/>
    <property type="match status" value="1"/>
</dbReference>
<accession>A0A7Y6TWZ9</accession>
<dbReference type="FunFam" id="3.20.20.450:FF:000001">
    <property type="entry name" value="Cyclic di-GMP phosphodiesterase yahA"/>
    <property type="match status" value="1"/>
</dbReference>
<dbReference type="Proteomes" id="UP000529637">
    <property type="component" value="Unassembled WGS sequence"/>
</dbReference>
<protein>
    <submittedName>
        <fullName evidence="6">EAL domain-containing protein</fullName>
    </submittedName>
</protein>
<dbReference type="PANTHER" id="PTHR44757:SF2">
    <property type="entry name" value="BIOFILM ARCHITECTURE MAINTENANCE PROTEIN MBAA"/>
    <property type="match status" value="1"/>
</dbReference>
<dbReference type="Gene3D" id="3.30.450.20">
    <property type="entry name" value="PAS domain"/>
    <property type="match status" value="2"/>
</dbReference>
<dbReference type="PANTHER" id="PTHR44757">
    <property type="entry name" value="DIGUANYLATE CYCLASE DGCP"/>
    <property type="match status" value="1"/>
</dbReference>
<dbReference type="InterPro" id="IPR000160">
    <property type="entry name" value="GGDEF_dom"/>
</dbReference>
<sequence>MDHVVETTIAFDRPACLPLRREIHALRARLEHVSGDSWHCGDVERDLRAQRALLRTVVDESPDLIVMKDHEGNFLLCNKPVADFYGTTPDDMVGKHDGDYSATPEQAEFFRRNVIEIMARGETVVVFEDSTDDRTGETRHFKSIKKPFMGDDGLPRILVIAHDITDITRAQQQVQESERRLSYVLNVTGEGVWDWDLATDRLQHNQRWYELLGYEKADLSSTLADFDHCVFDQDRDAVKLAINRCLQGHGAYRHEHRMRRKDGSVIWVLERGDVVERDAEGRPLRMVGSFSDVTERRLAEAETQRLAFFDPLTGLPNRRLMLDRLEHAIGNSARTSGYGALLFIDLDNFKDLNDTKGHAAGDTLLKQVGQRLSGCLRQADTAARMGGDEFVVIVENLGADAMQAATHAESVATMVLREIGMPYDIDGATCCSTPSIGIVLFGAPDDTADELLKRADFAMYQAKSAGRNTLRFYDPAMQEAMLARAALETSLRAGLQRGEVEIYLQPVVDAERRVVGAEALARWQHPERGNVPPAEFIPLAEQCGLIHQLGGHVLQAACDQLVRWSRSPASSTLKISVNVSARQFHQADFVRQVTDIIDRSGARADLLKLELTESVLLDDVEATIVKMTELKAHGVCFSIDDFGTGYSSLAYLKRLPLDELKIDRSFVADVLTHPNDATIVRTILALAQAFSLDVVAEGVETEEQRQFLMQHGCALFQGYLFGRPVAVGQFELTGD</sequence>
<dbReference type="NCBIfam" id="TIGR00254">
    <property type="entry name" value="GGDEF"/>
    <property type="match status" value="1"/>
</dbReference>
<dbReference type="InterPro" id="IPR001633">
    <property type="entry name" value="EAL_dom"/>
</dbReference>
<dbReference type="SMART" id="SM00052">
    <property type="entry name" value="EAL"/>
    <property type="match status" value="1"/>
</dbReference>
<dbReference type="CDD" id="cd00130">
    <property type="entry name" value="PAS"/>
    <property type="match status" value="2"/>
</dbReference>
<reference evidence="6 7" key="1">
    <citation type="submission" date="2020-06" db="EMBL/GenBank/DDBJ databases">
        <title>Schlegella sp. ID0723 isolated from air conditioner.</title>
        <authorList>
            <person name="Kim D.Y."/>
            <person name="Kim D.-U."/>
        </authorList>
    </citation>
    <scope>NUCLEOTIDE SEQUENCE [LARGE SCALE GENOMIC DNA]</scope>
    <source>
        <strain evidence="6 7">ID0723</strain>
    </source>
</reference>
<dbReference type="InterPro" id="IPR001610">
    <property type="entry name" value="PAC"/>
</dbReference>
<dbReference type="InterPro" id="IPR043128">
    <property type="entry name" value="Rev_trsase/Diguanyl_cyclase"/>
</dbReference>
<dbReference type="InterPro" id="IPR000014">
    <property type="entry name" value="PAS"/>
</dbReference>
<dbReference type="EMBL" id="JABWMJ010000005">
    <property type="protein sequence ID" value="NUZ06557.1"/>
    <property type="molecule type" value="Genomic_DNA"/>
</dbReference>
<dbReference type="Gene3D" id="3.20.20.450">
    <property type="entry name" value="EAL domain"/>
    <property type="match status" value="1"/>
</dbReference>
<dbReference type="AlphaFoldDB" id="A0A7Y6TWZ9"/>
<dbReference type="PROSITE" id="PS50113">
    <property type="entry name" value="PAC"/>
    <property type="match status" value="1"/>
</dbReference>
<dbReference type="Gene3D" id="3.30.70.270">
    <property type="match status" value="1"/>
</dbReference>
<evidence type="ECO:0000259" key="2">
    <source>
        <dbReference type="PROSITE" id="PS50112"/>
    </source>
</evidence>
<comment type="catalytic activity">
    <reaction evidence="1">
        <text>3',3'-c-di-GMP + H2O = 5'-phosphoguanylyl(3'-&gt;5')guanosine + H(+)</text>
        <dbReference type="Rhea" id="RHEA:24902"/>
        <dbReference type="ChEBI" id="CHEBI:15377"/>
        <dbReference type="ChEBI" id="CHEBI:15378"/>
        <dbReference type="ChEBI" id="CHEBI:58754"/>
        <dbReference type="ChEBI" id="CHEBI:58805"/>
        <dbReference type="EC" id="3.1.4.52"/>
    </reaction>
    <physiologicalReaction direction="left-to-right" evidence="1">
        <dbReference type="Rhea" id="RHEA:24903"/>
    </physiologicalReaction>
</comment>
<proteinExistence type="predicted"/>
<organism evidence="6 7">
    <name type="scientific">Piscinibacter koreensis</name>
    <dbReference type="NCBI Taxonomy" id="2742824"/>
    <lineage>
        <taxon>Bacteria</taxon>
        <taxon>Pseudomonadati</taxon>
        <taxon>Pseudomonadota</taxon>
        <taxon>Betaproteobacteria</taxon>
        <taxon>Burkholderiales</taxon>
        <taxon>Sphaerotilaceae</taxon>
        <taxon>Piscinibacter</taxon>
    </lineage>
</organism>
<dbReference type="CDD" id="cd01949">
    <property type="entry name" value="GGDEF"/>
    <property type="match status" value="1"/>
</dbReference>
<dbReference type="InterPro" id="IPR052155">
    <property type="entry name" value="Biofilm_reg_signaling"/>
</dbReference>
<evidence type="ECO:0000313" key="6">
    <source>
        <dbReference type="EMBL" id="NUZ06557.1"/>
    </source>
</evidence>
<feature type="domain" description="PAC" evidence="3">
    <location>
        <begin position="252"/>
        <end position="305"/>
    </location>
</feature>
<dbReference type="SUPFAM" id="SSF141868">
    <property type="entry name" value="EAL domain-like"/>
    <property type="match status" value="1"/>
</dbReference>
<dbReference type="SMART" id="SM00091">
    <property type="entry name" value="PAS"/>
    <property type="match status" value="2"/>
</dbReference>
<dbReference type="FunFam" id="3.30.70.270:FF:000001">
    <property type="entry name" value="Diguanylate cyclase domain protein"/>
    <property type="match status" value="1"/>
</dbReference>
<name>A0A7Y6TWZ9_9BURK</name>
<dbReference type="InterPro" id="IPR035965">
    <property type="entry name" value="PAS-like_dom_sf"/>
</dbReference>
<dbReference type="SMART" id="SM00086">
    <property type="entry name" value="PAC"/>
    <property type="match status" value="1"/>
</dbReference>
<dbReference type="Pfam" id="PF08448">
    <property type="entry name" value="PAS_4"/>
    <property type="match status" value="1"/>
</dbReference>
<dbReference type="InterPro" id="IPR000700">
    <property type="entry name" value="PAS-assoc_C"/>
</dbReference>
<dbReference type="SMART" id="SM00267">
    <property type="entry name" value="GGDEF"/>
    <property type="match status" value="1"/>
</dbReference>
<dbReference type="InterPro" id="IPR029787">
    <property type="entry name" value="Nucleotide_cyclase"/>
</dbReference>
<dbReference type="Pfam" id="PF00563">
    <property type="entry name" value="EAL"/>
    <property type="match status" value="1"/>
</dbReference>
<dbReference type="PROSITE" id="PS50887">
    <property type="entry name" value="GGDEF"/>
    <property type="match status" value="1"/>
</dbReference>
<feature type="domain" description="GGDEF" evidence="5">
    <location>
        <begin position="337"/>
        <end position="475"/>
    </location>
</feature>
<keyword evidence="7" id="KW-1185">Reference proteome</keyword>